<evidence type="ECO:0000313" key="1">
    <source>
        <dbReference type="EMBL" id="VEU68822.1"/>
    </source>
</evidence>
<dbReference type="GO" id="GO:0005840">
    <property type="term" value="C:ribosome"/>
    <property type="evidence" value="ECO:0007669"/>
    <property type="project" value="UniProtKB-KW"/>
</dbReference>
<geneLocation type="plasmid" evidence="2 3">
    <name>12</name>
</geneLocation>
<evidence type="ECO:0000313" key="3">
    <source>
        <dbReference type="Proteomes" id="UP000290495"/>
    </source>
</evidence>
<gene>
    <name evidence="2" type="primary">rpsA_2</name>
    <name evidence="1" type="synonym">rpsA_1</name>
    <name evidence="1" type="ORF">NCTC10146_00279</name>
    <name evidence="2" type="ORF">NCTC10146_00818</name>
</gene>
<keyword evidence="2" id="KW-0687">Ribonucleoprotein</keyword>
<accession>A0A449ARX3</accession>
<dbReference type="InterPro" id="IPR012340">
    <property type="entry name" value="NA-bd_OB-fold"/>
</dbReference>
<dbReference type="RefSeq" id="WP_004794245.1">
    <property type="nucleotide sequence ID" value="NZ_LR215010.1"/>
</dbReference>
<dbReference type="EMBL" id="LR215021">
    <property type="protein sequence ID" value="VEU69325.1"/>
    <property type="molecule type" value="Genomic_DNA"/>
</dbReference>
<dbReference type="EMBL" id="LR215010">
    <property type="protein sequence ID" value="VEU68822.1"/>
    <property type="molecule type" value="Genomic_DNA"/>
</dbReference>
<dbReference type="Proteomes" id="UP000290495">
    <property type="component" value="Chromosome"/>
</dbReference>
<proteinExistence type="predicted"/>
<keyword evidence="2" id="KW-0689">Ribosomal protein</keyword>
<protein>
    <submittedName>
        <fullName evidence="2">30S ribosomal protein s1</fullName>
    </submittedName>
</protein>
<dbReference type="CDD" id="cd00164">
    <property type="entry name" value="S1_like"/>
    <property type="match status" value="1"/>
</dbReference>
<organism evidence="2 3">
    <name type="scientific">Mycoplasmopsis canis</name>
    <dbReference type="NCBI Taxonomy" id="29555"/>
    <lineage>
        <taxon>Bacteria</taxon>
        <taxon>Bacillati</taxon>
        <taxon>Mycoplasmatota</taxon>
        <taxon>Mycoplasmoidales</taxon>
        <taxon>Metamycoplasmataceae</taxon>
        <taxon>Mycoplasmopsis</taxon>
    </lineage>
</organism>
<dbReference type="AlphaFoldDB" id="A0A449ARX3"/>
<sequence>MIYNIGDVVIAKVIKTGNKFITTKTKDGFTFFIDKREISDFSKKNIYEMFSIGETINFIALKVTTENNQKIGYGSFKKNHPNELKENISTRLKETPNGFKNIYEHSQKMFNSEDK</sequence>
<name>A0A449ARX3_9BACT</name>
<keyword evidence="2" id="KW-0614">Plasmid</keyword>
<dbReference type="SUPFAM" id="SSF50249">
    <property type="entry name" value="Nucleic acid-binding proteins"/>
    <property type="match status" value="1"/>
</dbReference>
<evidence type="ECO:0000313" key="2">
    <source>
        <dbReference type="EMBL" id="VEU69325.1"/>
    </source>
</evidence>
<dbReference type="Proteomes" id="UP000290495">
    <property type="component" value="Plasmid 12"/>
</dbReference>
<dbReference type="Gene3D" id="2.40.50.140">
    <property type="entry name" value="Nucleic acid-binding proteins"/>
    <property type="match status" value="1"/>
</dbReference>
<reference evidence="2 3" key="1">
    <citation type="submission" date="2019-01" db="EMBL/GenBank/DDBJ databases">
        <authorList>
            <consortium name="Pathogen Informatics"/>
        </authorList>
    </citation>
    <scope>NUCLEOTIDE SEQUENCE [LARGE SCALE GENOMIC DNA]</scope>
    <source>
        <strain evidence="2 3">NCTC10146</strain>
        <plasmid evidence="3">12</plasmid>
    </source>
</reference>